<dbReference type="PANTHER" id="PTHR42037">
    <property type="match status" value="1"/>
</dbReference>
<feature type="compositionally biased region" description="Polar residues" evidence="1">
    <location>
        <begin position="494"/>
        <end position="521"/>
    </location>
</feature>
<keyword evidence="3" id="KW-1185">Reference proteome</keyword>
<name>A0A166RTK2_9PEZI</name>
<dbReference type="STRING" id="708197.A0A166RTK2"/>
<evidence type="ECO:0000256" key="1">
    <source>
        <dbReference type="SAM" id="MobiDB-lite"/>
    </source>
</evidence>
<feature type="compositionally biased region" description="Basic and acidic residues" evidence="1">
    <location>
        <begin position="522"/>
        <end position="533"/>
    </location>
</feature>
<dbReference type="Pfam" id="PF14441">
    <property type="entry name" value="OTT_1508_deam"/>
    <property type="match status" value="1"/>
</dbReference>
<reference evidence="2 3" key="1">
    <citation type="submission" date="2015-06" db="EMBL/GenBank/DDBJ databases">
        <title>Survival trade-offs in plant roots during colonization by closely related pathogenic and mutualistic fungi.</title>
        <authorList>
            <person name="Hacquard S."/>
            <person name="Kracher B."/>
            <person name="Hiruma K."/>
            <person name="Weinman A."/>
            <person name="Muench P."/>
            <person name="Garrido Oter R."/>
            <person name="Ver Loren van Themaat E."/>
            <person name="Dallerey J.-F."/>
            <person name="Damm U."/>
            <person name="Henrissat B."/>
            <person name="Lespinet O."/>
            <person name="Thon M."/>
            <person name="Kemen E."/>
            <person name="McHardy A.C."/>
            <person name="Schulze-Lefert P."/>
            <person name="O'Connell R.J."/>
        </authorList>
    </citation>
    <scope>NUCLEOTIDE SEQUENCE [LARGE SCALE GENOMIC DNA]</scope>
    <source>
        <strain evidence="2 3">0861</strain>
    </source>
</reference>
<protein>
    <submittedName>
        <fullName evidence="2">Uncharacterized protein</fullName>
    </submittedName>
</protein>
<evidence type="ECO:0000313" key="3">
    <source>
        <dbReference type="Proteomes" id="UP000076552"/>
    </source>
</evidence>
<feature type="region of interest" description="Disordered" evidence="1">
    <location>
        <begin position="460"/>
        <end position="543"/>
    </location>
</feature>
<proteinExistence type="predicted"/>
<feature type="compositionally biased region" description="Basic and acidic residues" evidence="1">
    <location>
        <begin position="460"/>
        <end position="471"/>
    </location>
</feature>
<dbReference type="PANTHER" id="PTHR42037:SF1">
    <property type="match status" value="1"/>
</dbReference>
<evidence type="ECO:0000313" key="2">
    <source>
        <dbReference type="EMBL" id="KZL69712.1"/>
    </source>
</evidence>
<organism evidence="2 3">
    <name type="scientific">Colletotrichum tofieldiae</name>
    <dbReference type="NCBI Taxonomy" id="708197"/>
    <lineage>
        <taxon>Eukaryota</taxon>
        <taxon>Fungi</taxon>
        <taxon>Dikarya</taxon>
        <taxon>Ascomycota</taxon>
        <taxon>Pezizomycotina</taxon>
        <taxon>Sordariomycetes</taxon>
        <taxon>Hypocreomycetidae</taxon>
        <taxon>Glomerellales</taxon>
        <taxon>Glomerellaceae</taxon>
        <taxon>Colletotrichum</taxon>
        <taxon>Colletotrichum spaethianum species complex</taxon>
    </lineage>
</organism>
<comment type="caution">
    <text evidence="2">The sequence shown here is derived from an EMBL/GenBank/DDBJ whole genome shotgun (WGS) entry which is preliminary data.</text>
</comment>
<dbReference type="InterPro" id="IPR027796">
    <property type="entry name" value="OTT_1508_deam-like"/>
</dbReference>
<sequence>MPKMVGLLLQDNGGSENLGILSLQSSKTPHIIPTYQTYSLPCSIFSIMPSANTNQAIVNMDSTDRKNLQLFCLNTFFTAVNESCKQMNNIVYSSANSDKDRILTPFQAFLCKLAQICDSEKGPNTITALVALKAANGPGYLFASNNRKKPELDETKGFLSNLLDFVAKNPNGLAERPMKKQVLWRILEFNFPRVKWYLKQIAISVDECIRECSGPQTADVLSDCEALIRIIHFAIATGLSKSMNERASVGDPEAARPWCELRHHLGRLHSYRQAADSIVGAWKDWPELFTGFTVAYIPSARPARLSLPMPTPSPADVVSAAFPDMDYEVYETHIEQLRKYNLDHHIQDKLQQGPVDQLVHCEVHLQNFLVRGKMVEPYDYWNNSMFIATSKPPCRLCHHYFNDPDNDFLVQSSHMNVYPKWRLPDVYEGQEKGTFKRREELLDDIIEQMKRDTLLIVKEQHHQWKRNDSRTESWAGMASRGGNGYGDRSDTRNSGRYSSTSGISGQGMRSQGQHSNFSSSAADHDYVDIRSAPDGEGEGETSE</sequence>
<dbReference type="EMBL" id="LFIV01000103">
    <property type="protein sequence ID" value="KZL69712.1"/>
    <property type="molecule type" value="Genomic_DNA"/>
</dbReference>
<gene>
    <name evidence="2" type="ORF">CT0861_09244</name>
</gene>
<accession>A0A166RTK2</accession>
<dbReference type="Proteomes" id="UP000076552">
    <property type="component" value="Unassembled WGS sequence"/>
</dbReference>
<dbReference type="AlphaFoldDB" id="A0A166RTK2"/>